<comment type="caution">
    <text evidence="1">The sequence shown here is derived from an EMBL/GenBank/DDBJ whole genome shotgun (WGS) entry which is preliminary data.</text>
</comment>
<dbReference type="EMBL" id="JAURTK010000007">
    <property type="protein sequence ID" value="MDP9649867.1"/>
    <property type="molecule type" value="Genomic_DNA"/>
</dbReference>
<keyword evidence="1" id="KW-0238">DNA-binding</keyword>
<reference evidence="1" key="1">
    <citation type="submission" date="2023-07" db="EMBL/GenBank/DDBJ databases">
        <title>Sorghum-associated microbial communities from plants grown in Nebraska, USA.</title>
        <authorList>
            <person name="Schachtman D."/>
        </authorList>
    </citation>
    <scope>NUCLEOTIDE SEQUENCE</scope>
    <source>
        <strain evidence="1">DS1061</strain>
    </source>
</reference>
<dbReference type="GO" id="GO:0003677">
    <property type="term" value="F:DNA binding"/>
    <property type="evidence" value="ECO:0007669"/>
    <property type="project" value="UniProtKB-KW"/>
</dbReference>
<evidence type="ECO:0000313" key="1">
    <source>
        <dbReference type="EMBL" id="MDP9649867.1"/>
    </source>
</evidence>
<protein>
    <submittedName>
        <fullName evidence="1">DNA-binding MurR/RpiR family transcriptional regulator</fullName>
    </submittedName>
</protein>
<dbReference type="Proteomes" id="UP001229486">
    <property type="component" value="Unassembled WGS sequence"/>
</dbReference>
<dbReference type="AlphaFoldDB" id="A0AB73IIQ2"/>
<gene>
    <name evidence="1" type="ORF">J2793_005335</name>
</gene>
<sequence>MGAYLVFCEGLMNVVAAHLGKQSLEALERRERLITTLGIEMS</sequence>
<evidence type="ECO:0000313" key="2">
    <source>
        <dbReference type="Proteomes" id="UP001229486"/>
    </source>
</evidence>
<name>A0AB73IIQ2_9BURK</name>
<accession>A0AB73IIQ2</accession>
<proteinExistence type="predicted"/>
<organism evidence="1 2">
    <name type="scientific">Paraburkholderia caledonica</name>
    <dbReference type="NCBI Taxonomy" id="134536"/>
    <lineage>
        <taxon>Bacteria</taxon>
        <taxon>Pseudomonadati</taxon>
        <taxon>Pseudomonadota</taxon>
        <taxon>Betaproteobacteria</taxon>
        <taxon>Burkholderiales</taxon>
        <taxon>Burkholderiaceae</taxon>
        <taxon>Paraburkholderia</taxon>
    </lineage>
</organism>